<dbReference type="Proteomes" id="UP000050326">
    <property type="component" value="Unassembled WGS sequence"/>
</dbReference>
<dbReference type="RefSeq" id="WP_054876611.1">
    <property type="nucleotide sequence ID" value="NZ_LKET01000051.1"/>
</dbReference>
<organism evidence="1 2">
    <name type="scientific">Oxobacter pfennigii</name>
    <dbReference type="NCBI Taxonomy" id="36849"/>
    <lineage>
        <taxon>Bacteria</taxon>
        <taxon>Bacillati</taxon>
        <taxon>Bacillota</taxon>
        <taxon>Clostridia</taxon>
        <taxon>Eubacteriales</taxon>
        <taxon>Clostridiaceae</taxon>
        <taxon>Oxobacter</taxon>
    </lineage>
</organism>
<gene>
    <name evidence="1" type="ORF">OXPF_36400</name>
</gene>
<sequence>MPLSAYADNASFKIYMVDTGLLYSKFDIAANVIIDELDFIIQDSYETGWKLLSQLNNFKISFYVNW</sequence>
<dbReference type="EMBL" id="LKET01000051">
    <property type="protein sequence ID" value="KPU42872.1"/>
    <property type="molecule type" value="Genomic_DNA"/>
</dbReference>
<dbReference type="STRING" id="36849.OXPF_36400"/>
<name>A0A0N8NSS8_9CLOT</name>
<dbReference type="OrthoDB" id="9801806at2"/>
<accession>A0A0N8NSS8</accession>
<keyword evidence="2" id="KW-1185">Reference proteome</keyword>
<proteinExistence type="predicted"/>
<dbReference type="AlphaFoldDB" id="A0A0N8NSS8"/>
<evidence type="ECO:0000313" key="2">
    <source>
        <dbReference type="Proteomes" id="UP000050326"/>
    </source>
</evidence>
<reference evidence="1 2" key="1">
    <citation type="submission" date="2015-09" db="EMBL/GenBank/DDBJ databases">
        <title>Genome sequence of Oxobacter pfennigii DSM 3222.</title>
        <authorList>
            <person name="Poehlein A."/>
            <person name="Bengelsdorf F.R."/>
            <person name="Schiel-Bengelsdorf B."/>
            <person name="Duerre P."/>
            <person name="Daniel R."/>
        </authorList>
    </citation>
    <scope>NUCLEOTIDE SEQUENCE [LARGE SCALE GENOMIC DNA]</scope>
    <source>
        <strain evidence="1 2">DSM 3222</strain>
    </source>
</reference>
<protein>
    <submittedName>
        <fullName evidence="1">Uncharacterized protein</fullName>
    </submittedName>
</protein>
<comment type="caution">
    <text evidence="1">The sequence shown here is derived from an EMBL/GenBank/DDBJ whole genome shotgun (WGS) entry which is preliminary data.</text>
</comment>
<evidence type="ECO:0000313" key="1">
    <source>
        <dbReference type="EMBL" id="KPU42872.1"/>
    </source>
</evidence>